<evidence type="ECO:0000313" key="2">
    <source>
        <dbReference type="Proteomes" id="UP000308230"/>
    </source>
</evidence>
<dbReference type="AlphaFoldDB" id="A0A5R9F6E1"/>
<comment type="caution">
    <text evidence="1">The sequence shown here is derived from an EMBL/GenBank/DDBJ whole genome shotgun (WGS) entry which is preliminary data.</text>
</comment>
<gene>
    <name evidence="1" type="ORF">FCL54_08855</name>
</gene>
<protein>
    <submittedName>
        <fullName evidence="1">DUF2188 domain-containing protein</fullName>
    </submittedName>
</protein>
<dbReference type="EMBL" id="SWLG01000005">
    <property type="protein sequence ID" value="TLS37916.1"/>
    <property type="molecule type" value="Genomic_DNA"/>
</dbReference>
<dbReference type="Pfam" id="PF09954">
    <property type="entry name" value="DUF2188"/>
    <property type="match status" value="1"/>
</dbReference>
<dbReference type="InterPro" id="IPR018691">
    <property type="entry name" value="DUF2188"/>
</dbReference>
<organism evidence="1 2">
    <name type="scientific">Exobacillus caeni</name>
    <dbReference type="NCBI Taxonomy" id="2574798"/>
    <lineage>
        <taxon>Bacteria</taxon>
        <taxon>Bacillati</taxon>
        <taxon>Bacillota</taxon>
        <taxon>Bacilli</taxon>
        <taxon>Bacillales</taxon>
        <taxon>Guptibacillaceae</taxon>
        <taxon>Exobacillus</taxon>
    </lineage>
</organism>
<reference evidence="1 2" key="1">
    <citation type="submission" date="2019-04" db="EMBL/GenBank/DDBJ databases">
        <title>Bacillus caeni sp. nov., a bacterium isolated from mangrove sediment.</title>
        <authorList>
            <person name="Huang H."/>
            <person name="Mo K."/>
            <person name="Hu Y."/>
        </authorList>
    </citation>
    <scope>NUCLEOTIDE SEQUENCE [LARGE SCALE GENOMIC DNA]</scope>
    <source>
        <strain evidence="1 2">HB172195</strain>
    </source>
</reference>
<dbReference type="RefSeq" id="WP_138125458.1">
    <property type="nucleotide sequence ID" value="NZ_SWLG01000005.1"/>
</dbReference>
<proteinExistence type="predicted"/>
<dbReference type="OrthoDB" id="8858565at2"/>
<accession>A0A5R9F6E1</accession>
<keyword evidence="2" id="KW-1185">Reference proteome</keyword>
<sequence>MERKVYEILYNDEKDHWELKRQGADKPTRTFDNKEDTYQYGRGLCDENRPSELIIHNMDGEVEDKSMYNGTS</sequence>
<evidence type="ECO:0000313" key="1">
    <source>
        <dbReference type="EMBL" id="TLS37916.1"/>
    </source>
</evidence>
<dbReference type="Proteomes" id="UP000308230">
    <property type="component" value="Unassembled WGS sequence"/>
</dbReference>
<name>A0A5R9F6E1_9BACL</name>